<gene>
    <name evidence="1" type="ORF">CSW27_14105</name>
</gene>
<evidence type="ECO:0000313" key="2">
    <source>
        <dbReference type="Proteomes" id="UP000287155"/>
    </source>
</evidence>
<evidence type="ECO:0000313" key="1">
    <source>
        <dbReference type="EMBL" id="RTI10562.1"/>
    </source>
</evidence>
<organism evidence="1 2">
    <name type="scientific">Thermus scotoductus</name>
    <dbReference type="NCBI Taxonomy" id="37636"/>
    <lineage>
        <taxon>Bacteria</taxon>
        <taxon>Thermotogati</taxon>
        <taxon>Deinococcota</taxon>
        <taxon>Deinococci</taxon>
        <taxon>Thermales</taxon>
        <taxon>Thermaceae</taxon>
        <taxon>Thermus</taxon>
    </lineage>
</organism>
<comment type="caution">
    <text evidence="1">The sequence shown here is derived from an EMBL/GenBank/DDBJ whole genome shotgun (WGS) entry which is preliminary data.</text>
</comment>
<dbReference type="Proteomes" id="UP000287155">
    <property type="component" value="Unassembled WGS sequence"/>
</dbReference>
<reference evidence="1 2" key="1">
    <citation type="journal article" date="2019" name="Extremophiles">
        <title>Biogeography of thermophiles and predominance of Thermus scotoductus in domestic water heaters.</title>
        <authorList>
            <person name="Wilpiszeski R.L."/>
            <person name="Zhang Z."/>
            <person name="House C.H."/>
        </authorList>
    </citation>
    <scope>NUCLEOTIDE SEQUENCE [LARGE SCALE GENOMIC DNA]</scope>
    <source>
        <strain evidence="1 2">14_S14</strain>
    </source>
</reference>
<accession>A0A430UQZ2</accession>
<dbReference type="EMBL" id="PEMJ01000378">
    <property type="protein sequence ID" value="RTI10562.1"/>
    <property type="molecule type" value="Genomic_DNA"/>
</dbReference>
<dbReference type="AlphaFoldDB" id="A0A430UQZ2"/>
<proteinExistence type="predicted"/>
<sequence length="334" mass="37702">MVKVSVRSLYFAAQAQAASVEEALEALRRLWKEDGSVRDLMTKAAKEGYVLVDTRDVPAPFVAAVRVALARLRERLKEETPSTLLVKGTGKAKEERKPEERKPMVWESPEGVKYAVEVYDLTPREEKHWGFRDKRVEDAAKWVEKFLSGVEYEEGASPLEEALEHEDNPHFRREDLIPEDLEARLRLLGWDGTLRSFQALVDTLPAREKAFVERVRSISALVDREKGQVVAVKSPIGWEVRQGLSREAMKAVMAVGLLQELVKEPSWKVHEVRRHVEAVAEADAHLKGLLAELEAIATLRQAKHHLDQVGRGRAIAVYRDPATGEPVYRTPVIG</sequence>
<dbReference type="RefSeq" id="WP_126205316.1">
    <property type="nucleotide sequence ID" value="NZ_PEMJ01000378.1"/>
</dbReference>
<protein>
    <submittedName>
        <fullName evidence="1">Uncharacterized protein</fullName>
    </submittedName>
</protein>
<name>A0A430UQZ2_THESC</name>